<name>A0A5A5TFY1_9CHLR</name>
<evidence type="ECO:0000256" key="8">
    <source>
        <dbReference type="SAM" id="MobiDB-lite"/>
    </source>
</evidence>
<accession>A0A5A5TFY1</accession>
<dbReference type="GO" id="GO:0030245">
    <property type="term" value="P:cellulose catabolic process"/>
    <property type="evidence" value="ECO:0007669"/>
    <property type="project" value="UniProtKB-KW"/>
</dbReference>
<gene>
    <name evidence="9" type="ORF">KDI_34630</name>
</gene>
<dbReference type="InterPro" id="IPR015943">
    <property type="entry name" value="WD40/YVTN_repeat-like_dom_sf"/>
</dbReference>
<evidence type="ECO:0000256" key="3">
    <source>
        <dbReference type="ARBA" id="ARBA00023001"/>
    </source>
</evidence>
<feature type="compositionally biased region" description="Low complexity" evidence="8">
    <location>
        <begin position="815"/>
        <end position="835"/>
    </location>
</feature>
<comment type="similarity">
    <text evidence="7">Belongs to the glycosyl hydrolase 74 family.</text>
</comment>
<dbReference type="InterPro" id="IPR052025">
    <property type="entry name" value="Xyloglucanase_GH74"/>
</dbReference>
<comment type="caution">
    <text evidence="9">The sequence shown here is derived from an EMBL/GenBank/DDBJ whole genome shotgun (WGS) entry which is preliminary data.</text>
</comment>
<keyword evidence="1" id="KW-0732">Signal</keyword>
<evidence type="ECO:0000313" key="10">
    <source>
        <dbReference type="Proteomes" id="UP000322530"/>
    </source>
</evidence>
<evidence type="ECO:0000256" key="5">
    <source>
        <dbReference type="ARBA" id="ARBA00023295"/>
    </source>
</evidence>
<evidence type="ECO:0000256" key="6">
    <source>
        <dbReference type="ARBA" id="ARBA00023326"/>
    </source>
</evidence>
<protein>
    <submittedName>
        <fullName evidence="9">Xyloglucanase</fullName>
    </submittedName>
</protein>
<evidence type="ECO:0000256" key="4">
    <source>
        <dbReference type="ARBA" id="ARBA00023277"/>
    </source>
</evidence>
<feature type="region of interest" description="Disordered" evidence="8">
    <location>
        <begin position="815"/>
        <end position="860"/>
    </location>
</feature>
<proteinExistence type="inferred from homology"/>
<dbReference type="SUPFAM" id="SSF110296">
    <property type="entry name" value="Oligoxyloglucan reducing end-specific cellobiohydrolase"/>
    <property type="match status" value="2"/>
</dbReference>
<organism evidence="9 10">
    <name type="scientific">Dictyobacter arantiisoli</name>
    <dbReference type="NCBI Taxonomy" id="2014874"/>
    <lineage>
        <taxon>Bacteria</taxon>
        <taxon>Bacillati</taxon>
        <taxon>Chloroflexota</taxon>
        <taxon>Ktedonobacteria</taxon>
        <taxon>Ktedonobacterales</taxon>
        <taxon>Dictyobacteraceae</taxon>
        <taxon>Dictyobacter</taxon>
    </lineage>
</organism>
<dbReference type="PANTHER" id="PTHR43739:SF2">
    <property type="entry name" value="OLIGOXYLOGLUCAN-REDUCING END-SPECIFIC XYLOGLUCANASE-RELATED"/>
    <property type="match status" value="1"/>
</dbReference>
<feature type="compositionally biased region" description="Low complexity" evidence="8">
    <location>
        <begin position="843"/>
        <end position="856"/>
    </location>
</feature>
<evidence type="ECO:0000256" key="1">
    <source>
        <dbReference type="ARBA" id="ARBA00022729"/>
    </source>
</evidence>
<evidence type="ECO:0000256" key="7">
    <source>
        <dbReference type="ARBA" id="ARBA00037986"/>
    </source>
</evidence>
<dbReference type="EMBL" id="BIXY01000054">
    <property type="protein sequence ID" value="GCF09899.1"/>
    <property type="molecule type" value="Genomic_DNA"/>
</dbReference>
<dbReference type="Proteomes" id="UP000322530">
    <property type="component" value="Unassembled WGS sequence"/>
</dbReference>
<evidence type="ECO:0000256" key="2">
    <source>
        <dbReference type="ARBA" id="ARBA00022801"/>
    </source>
</evidence>
<dbReference type="OrthoDB" id="9801859at2"/>
<keyword evidence="5" id="KW-0326">Glycosidase</keyword>
<keyword evidence="6" id="KW-0624">Polysaccharide degradation</keyword>
<reference evidence="9 10" key="1">
    <citation type="submission" date="2019-01" db="EMBL/GenBank/DDBJ databases">
        <title>Draft genome sequence of Dictyobacter sp. Uno17.</title>
        <authorList>
            <person name="Wang C.M."/>
            <person name="Zheng Y."/>
            <person name="Sakai Y."/>
            <person name="Abe K."/>
            <person name="Yokota A."/>
            <person name="Yabe S."/>
        </authorList>
    </citation>
    <scope>NUCLEOTIDE SEQUENCE [LARGE SCALE GENOMIC DNA]</scope>
    <source>
        <strain evidence="9 10">Uno17</strain>
    </source>
</reference>
<dbReference type="GO" id="GO:0016798">
    <property type="term" value="F:hydrolase activity, acting on glycosyl bonds"/>
    <property type="evidence" value="ECO:0007669"/>
    <property type="project" value="UniProtKB-KW"/>
</dbReference>
<dbReference type="CDD" id="cd15482">
    <property type="entry name" value="Sialidase_non-viral"/>
    <property type="match status" value="2"/>
</dbReference>
<dbReference type="Gene3D" id="2.130.10.10">
    <property type="entry name" value="YVTN repeat-like/Quinoprotein amine dehydrogenase"/>
    <property type="match status" value="2"/>
</dbReference>
<keyword evidence="3" id="KW-0136">Cellulose degradation</keyword>
<dbReference type="FunFam" id="2.130.10.10:FF:000534">
    <property type="entry name" value="Xyloglucanase Xgh74A"/>
    <property type="match status" value="1"/>
</dbReference>
<keyword evidence="4" id="KW-0119">Carbohydrate metabolism</keyword>
<keyword evidence="10" id="KW-1185">Reference proteome</keyword>
<evidence type="ECO:0000313" key="9">
    <source>
        <dbReference type="EMBL" id="GCF09899.1"/>
    </source>
</evidence>
<dbReference type="GO" id="GO:0010411">
    <property type="term" value="P:xyloglucan metabolic process"/>
    <property type="evidence" value="ECO:0007669"/>
    <property type="project" value="TreeGrafter"/>
</dbReference>
<dbReference type="RefSeq" id="WP_149402808.1">
    <property type="nucleotide sequence ID" value="NZ_BIXY01000054.1"/>
</dbReference>
<sequence>MIEKLSLSLRRRRWLLPMLSLAVMILSMVPMLASPSRNVNAAAAASPAATQAYTWKNVVTGGGGGFIPNIIFNQKQKDLIYARTDMGGAYRWNPTTSTWTQLLDWVSPDQWNMTGVESLATDPVDPNRLYIAAGTYTNSWTSMNGVILRSTDQGKTFQQTPMPFKMGGNMPGRGMGERLAIDPNNDAILYFGARSGNGLWKSTDYGVTWNKVTNFPDSGPFVEKAGDAYQGDPLGVVWVTFDPSTGTAGKTTQTIYAGVGDNSSGAHNIYRSTDGGATWAPIPNEPTCSVSGTTVTCTGGATWSTTTNATTGYLPHQGKLDSNGTLYVTYSDWDGPYNGGHGDVWKFVPATSTWTKISPVPGSDTTNNNFGYGGLAVDMLHPGTLVVAPVNLWWPDAQLYRSTDGGATWKTIWEWASYPTRTLHYTIDISNAPWLNFGATNVVDPVPPVKLGWMIEGMNIDPFNSDRLMYGTGATLYGTTNLTAWDTGGQVAIKSTAMGIEEEAVTDLISPPANAHLYSTVGDVSGWRHDDFTKSPATMYSIPYAGTYSAIDYAELNPNFMVRVGYGNPSASPAVTSSAFSYDGGATWFAGNKDISGVSSSGGSVAAAADASRVLWAPKNAALSYSTDNGNTWIASTGIPQNAVVASDRVNPKKFYGYGQGKFWLSTDGGATFNATSATGLPQANDSVVVKAMPGHEGDVWVAGGSTGNAYGIWHSTDNGNTFTKLTSVSAADSIGFGMAAPGQNYMTLYASAIVGGVHGIFRSTDSGANWVQINDSQHQYGAVCCVTGDPRVFGRVYLGTNGLGIIYGDIAGTTPTPTPGGTPTSTPTSVATTPTPNPTPTSTPVTPTPTATATPVGGGNGVTASGVVASSSPYYTEEQVKFSNAAAISAMTITITVQKTPGITYNGMYTTFGSTTTTHVDSSTTVIYTYTLNSGQSIAVSSNLLAAAQFSGNGTTHTTSGDLWSITTTSGSKTNTISGHF</sequence>
<keyword evidence="2" id="KW-0378">Hydrolase</keyword>
<dbReference type="AlphaFoldDB" id="A0A5A5TFY1"/>
<dbReference type="PANTHER" id="PTHR43739">
    <property type="entry name" value="XYLOGLUCANASE (EUROFUNG)"/>
    <property type="match status" value="1"/>
</dbReference>